<evidence type="ECO:0000313" key="4">
    <source>
        <dbReference type="EMBL" id="KAF2501250.1"/>
    </source>
</evidence>
<evidence type="ECO:0000313" key="5">
    <source>
        <dbReference type="Proteomes" id="UP000799750"/>
    </source>
</evidence>
<dbReference type="FunFam" id="3.40.50.720:FF:000084">
    <property type="entry name" value="Short-chain dehydrogenase reductase"/>
    <property type="match status" value="1"/>
</dbReference>
<dbReference type="PANTHER" id="PTHR24321">
    <property type="entry name" value="DEHYDROGENASES, SHORT CHAIN"/>
    <property type="match status" value="1"/>
</dbReference>
<gene>
    <name evidence="4" type="ORF">BU16DRAFT_569396</name>
</gene>
<dbReference type="InterPro" id="IPR036291">
    <property type="entry name" value="NAD(P)-bd_dom_sf"/>
</dbReference>
<dbReference type="PROSITE" id="PS00061">
    <property type="entry name" value="ADH_SHORT"/>
    <property type="match status" value="1"/>
</dbReference>
<organism evidence="4 5">
    <name type="scientific">Lophium mytilinum</name>
    <dbReference type="NCBI Taxonomy" id="390894"/>
    <lineage>
        <taxon>Eukaryota</taxon>
        <taxon>Fungi</taxon>
        <taxon>Dikarya</taxon>
        <taxon>Ascomycota</taxon>
        <taxon>Pezizomycotina</taxon>
        <taxon>Dothideomycetes</taxon>
        <taxon>Pleosporomycetidae</taxon>
        <taxon>Mytilinidiales</taxon>
        <taxon>Mytilinidiaceae</taxon>
        <taxon>Lophium</taxon>
    </lineage>
</organism>
<dbReference type="GO" id="GO:0016491">
    <property type="term" value="F:oxidoreductase activity"/>
    <property type="evidence" value="ECO:0007669"/>
    <property type="project" value="UniProtKB-KW"/>
</dbReference>
<keyword evidence="2" id="KW-0521">NADP</keyword>
<dbReference type="OrthoDB" id="1669814at2759"/>
<keyword evidence="5" id="KW-1185">Reference proteome</keyword>
<comment type="similarity">
    <text evidence="1">Belongs to the short-chain dehydrogenases/reductases (SDR) family.</text>
</comment>
<keyword evidence="3" id="KW-0560">Oxidoreductase</keyword>
<dbReference type="Pfam" id="PF13561">
    <property type="entry name" value="adh_short_C2"/>
    <property type="match status" value="1"/>
</dbReference>
<dbReference type="PANTHER" id="PTHR24321:SF8">
    <property type="entry name" value="ESTRADIOL 17-BETA-DEHYDROGENASE 8-RELATED"/>
    <property type="match status" value="1"/>
</dbReference>
<dbReference type="InterPro" id="IPR002347">
    <property type="entry name" value="SDR_fam"/>
</dbReference>
<proteinExistence type="inferred from homology"/>
<dbReference type="InterPro" id="IPR020904">
    <property type="entry name" value="Sc_DH/Rdtase_CS"/>
</dbReference>
<dbReference type="EMBL" id="MU004182">
    <property type="protein sequence ID" value="KAF2501250.1"/>
    <property type="molecule type" value="Genomic_DNA"/>
</dbReference>
<evidence type="ECO:0000256" key="2">
    <source>
        <dbReference type="ARBA" id="ARBA00022857"/>
    </source>
</evidence>
<dbReference type="PRINTS" id="PR00081">
    <property type="entry name" value="GDHRDH"/>
</dbReference>
<sequence>MSSLKDKVIVVSGGASGIGLVTAKLLASRGAKVSIGDVQEGPLDEAAKEIRSAGGEVMTFKMDVRDRKQVDAWIDATVSKFGKLNGAANLAGVTGNAIGIKTAAEIEDSDWDFVIGVNLTGLMYCQRAQLQNMENGGSIVNAASVAGISGRAKNASYSASKHGVVGLTRSAAKDMGSKGIRVNAIAPGTIETPMVAKAREIAGAGNPNVTFDNYAHTALNRPGKPSEVASLVAFLLGDESTFITGAIHSVDGGWIC</sequence>
<dbReference type="PRINTS" id="PR00080">
    <property type="entry name" value="SDRFAMILY"/>
</dbReference>
<dbReference type="AlphaFoldDB" id="A0A6A6RC05"/>
<reference evidence="4" key="1">
    <citation type="journal article" date="2020" name="Stud. Mycol.">
        <title>101 Dothideomycetes genomes: a test case for predicting lifestyles and emergence of pathogens.</title>
        <authorList>
            <person name="Haridas S."/>
            <person name="Albert R."/>
            <person name="Binder M."/>
            <person name="Bloem J."/>
            <person name="Labutti K."/>
            <person name="Salamov A."/>
            <person name="Andreopoulos B."/>
            <person name="Baker S."/>
            <person name="Barry K."/>
            <person name="Bills G."/>
            <person name="Bluhm B."/>
            <person name="Cannon C."/>
            <person name="Castanera R."/>
            <person name="Culley D."/>
            <person name="Daum C."/>
            <person name="Ezra D."/>
            <person name="Gonzalez J."/>
            <person name="Henrissat B."/>
            <person name="Kuo A."/>
            <person name="Liang C."/>
            <person name="Lipzen A."/>
            <person name="Lutzoni F."/>
            <person name="Magnuson J."/>
            <person name="Mondo S."/>
            <person name="Nolan M."/>
            <person name="Ohm R."/>
            <person name="Pangilinan J."/>
            <person name="Park H.-J."/>
            <person name="Ramirez L."/>
            <person name="Alfaro M."/>
            <person name="Sun H."/>
            <person name="Tritt A."/>
            <person name="Yoshinaga Y."/>
            <person name="Zwiers L.-H."/>
            <person name="Turgeon B."/>
            <person name="Goodwin S."/>
            <person name="Spatafora J."/>
            <person name="Crous P."/>
            <person name="Grigoriev I."/>
        </authorList>
    </citation>
    <scope>NUCLEOTIDE SEQUENCE</scope>
    <source>
        <strain evidence="4">CBS 269.34</strain>
    </source>
</reference>
<evidence type="ECO:0000256" key="3">
    <source>
        <dbReference type="ARBA" id="ARBA00023002"/>
    </source>
</evidence>
<dbReference type="SUPFAM" id="SSF51735">
    <property type="entry name" value="NAD(P)-binding Rossmann-fold domains"/>
    <property type="match status" value="1"/>
</dbReference>
<dbReference type="Proteomes" id="UP000799750">
    <property type="component" value="Unassembled WGS sequence"/>
</dbReference>
<evidence type="ECO:0000256" key="1">
    <source>
        <dbReference type="ARBA" id="ARBA00006484"/>
    </source>
</evidence>
<dbReference type="Gene3D" id="3.40.50.720">
    <property type="entry name" value="NAD(P)-binding Rossmann-like Domain"/>
    <property type="match status" value="1"/>
</dbReference>
<name>A0A6A6RC05_9PEZI</name>
<protein>
    <submittedName>
        <fullName evidence="4">NAD(P)-binding protein</fullName>
    </submittedName>
</protein>
<accession>A0A6A6RC05</accession>